<evidence type="ECO:0000256" key="7">
    <source>
        <dbReference type="ARBA" id="ARBA00047984"/>
    </source>
</evidence>
<dbReference type="EC" id="3.6.4.13" evidence="1"/>
<dbReference type="Pfam" id="PF22527">
    <property type="entry name" value="DEXQc_Suv3"/>
    <property type="match status" value="1"/>
</dbReference>
<dbReference type="GO" id="GO:0005524">
    <property type="term" value="F:ATP binding"/>
    <property type="evidence" value="ECO:0007669"/>
    <property type="project" value="UniProtKB-KW"/>
</dbReference>
<evidence type="ECO:0000259" key="8">
    <source>
        <dbReference type="PROSITE" id="PS51192"/>
    </source>
</evidence>
<dbReference type="CDD" id="cd17913">
    <property type="entry name" value="DEXQc_Suv3"/>
    <property type="match status" value="1"/>
</dbReference>
<evidence type="ECO:0000313" key="10">
    <source>
        <dbReference type="EMBL" id="HIS46001.1"/>
    </source>
</evidence>
<comment type="caution">
    <text evidence="10">The sequence shown here is derived from an EMBL/GenBank/DDBJ whole genome shotgun (WGS) entry which is preliminary data.</text>
</comment>
<name>A0A9D1F241_9FIRM</name>
<dbReference type="Gene3D" id="3.40.50.300">
    <property type="entry name" value="P-loop containing nucleotide triphosphate hydrolases"/>
    <property type="match status" value="2"/>
</dbReference>
<keyword evidence="6" id="KW-0809">Transit peptide</keyword>
<sequence>MESMTEKKDLIQFYIDEYRKEAKKRNTARASGYEKRINALNRTMKRLGAHQVSRSILEDYHRQIKNLLHIAMKYRNKGAVSVIQSQMIPELVRLDLAMILPDDQSALDDGFFDYMREQLPGVICTRSLFELCQRYRRYCIENRITQLVPSRPELEFPKALSMNRHFILHIGPTNSGKTFQALEALKHAKHGVYLGPLRLLALEVYEKMNSCNTPCTMLTGQECLETPHSRVTASTIEMADINDTYDIAVIDEAQMVSDTERGHSWTRAILGLLAREIHICLSPAAEPVITHLIRLCQDHYDICRYERKIPLYCEKTAFEFPDDVQPGDALIVFSKKSVLDVAGRLEEREIPASVIYGSLPPEIRRRQVQMFAGGETKVVVATDAIGMGLNLPVRRIVFVQTEKFDGISRRPLKVPEIKQIAGRAGRYGLYDAGYVTAMGEEALEYVRERFDAFEEPIETVSLGFPQVLLDMNEPLDAILRVWHDVQTQPPFVKVSIEDTLFLYGQASRNRDYIDGFENKHTLYRMISCPIDVKDRYVVDLWLHYCEIYTADVSLPYPDKKAIQGLAGIQKYETYYKQLDLYYQFSVRMGKIIDTKWLSRERAYTESTIMRYLLGKKTNYIATCRYCGRKLPVGYNFGVCARCFEMEHSSRAMSWPRRKSHRFSKPS</sequence>
<dbReference type="InterPro" id="IPR014001">
    <property type="entry name" value="Helicase_ATP-bd"/>
</dbReference>
<evidence type="ECO:0000256" key="4">
    <source>
        <dbReference type="ARBA" id="ARBA00022806"/>
    </source>
</evidence>
<dbReference type="InterPro" id="IPR027417">
    <property type="entry name" value="P-loop_NTPase"/>
</dbReference>
<dbReference type="AlphaFoldDB" id="A0A9D1F241"/>
<evidence type="ECO:0000256" key="6">
    <source>
        <dbReference type="ARBA" id="ARBA00022946"/>
    </source>
</evidence>
<evidence type="ECO:0000259" key="9">
    <source>
        <dbReference type="PROSITE" id="PS51194"/>
    </source>
</evidence>
<evidence type="ECO:0000256" key="1">
    <source>
        <dbReference type="ARBA" id="ARBA00012552"/>
    </source>
</evidence>
<feature type="domain" description="Helicase C-terminal" evidence="9">
    <location>
        <begin position="316"/>
        <end position="468"/>
    </location>
</feature>
<dbReference type="SMART" id="SM00490">
    <property type="entry name" value="HELICc"/>
    <property type="match status" value="1"/>
</dbReference>
<evidence type="ECO:0000256" key="3">
    <source>
        <dbReference type="ARBA" id="ARBA00022801"/>
    </source>
</evidence>
<dbReference type="Gene3D" id="1.20.272.40">
    <property type="match status" value="1"/>
</dbReference>
<dbReference type="GO" id="GO:0003724">
    <property type="term" value="F:RNA helicase activity"/>
    <property type="evidence" value="ECO:0007669"/>
    <property type="project" value="UniProtKB-EC"/>
</dbReference>
<dbReference type="EMBL" id="DVIT01000002">
    <property type="protein sequence ID" value="HIS46001.1"/>
    <property type="molecule type" value="Genomic_DNA"/>
</dbReference>
<protein>
    <recommendedName>
        <fullName evidence="1">RNA helicase</fullName>
        <ecNumber evidence="1">3.6.4.13</ecNumber>
    </recommendedName>
</protein>
<feature type="domain" description="Helicase ATP-binding" evidence="8">
    <location>
        <begin position="158"/>
        <end position="303"/>
    </location>
</feature>
<reference evidence="10" key="1">
    <citation type="submission" date="2020-10" db="EMBL/GenBank/DDBJ databases">
        <authorList>
            <person name="Gilroy R."/>
        </authorList>
    </citation>
    <scope>NUCLEOTIDE SEQUENCE</scope>
    <source>
        <strain evidence="10">CHK178-757</strain>
    </source>
</reference>
<evidence type="ECO:0000256" key="2">
    <source>
        <dbReference type="ARBA" id="ARBA00022741"/>
    </source>
</evidence>
<dbReference type="InterPro" id="IPR050699">
    <property type="entry name" value="RNA-DNA_Helicase"/>
</dbReference>
<dbReference type="PANTHER" id="PTHR12131">
    <property type="entry name" value="ATP-DEPENDENT RNA AND DNA HELICASE"/>
    <property type="match status" value="1"/>
</dbReference>
<dbReference type="InterPro" id="IPR055206">
    <property type="entry name" value="DEXQc_SUV3"/>
</dbReference>
<keyword evidence="5" id="KW-0067">ATP-binding</keyword>
<accession>A0A9D1F241</accession>
<dbReference type="InterPro" id="IPR001650">
    <property type="entry name" value="Helicase_C-like"/>
</dbReference>
<evidence type="ECO:0000313" key="11">
    <source>
        <dbReference type="Proteomes" id="UP000823927"/>
    </source>
</evidence>
<dbReference type="PROSITE" id="PS51194">
    <property type="entry name" value="HELICASE_CTER"/>
    <property type="match status" value="1"/>
</dbReference>
<dbReference type="CDD" id="cd18805">
    <property type="entry name" value="SF2_C_suv3"/>
    <property type="match status" value="1"/>
</dbReference>
<dbReference type="Proteomes" id="UP000823927">
    <property type="component" value="Unassembled WGS sequence"/>
</dbReference>
<keyword evidence="3" id="KW-0378">Hydrolase</keyword>
<dbReference type="InterPro" id="IPR044774">
    <property type="entry name" value="Suv3_DEXQc"/>
</dbReference>
<dbReference type="Pfam" id="PF00271">
    <property type="entry name" value="Helicase_C"/>
    <property type="match status" value="1"/>
</dbReference>
<evidence type="ECO:0000256" key="5">
    <source>
        <dbReference type="ARBA" id="ARBA00022840"/>
    </source>
</evidence>
<proteinExistence type="predicted"/>
<dbReference type="SUPFAM" id="SSF52540">
    <property type="entry name" value="P-loop containing nucleoside triphosphate hydrolases"/>
    <property type="match status" value="1"/>
</dbReference>
<gene>
    <name evidence="10" type="ORF">IAB46_00280</name>
</gene>
<dbReference type="PROSITE" id="PS51192">
    <property type="entry name" value="HELICASE_ATP_BIND_1"/>
    <property type="match status" value="1"/>
</dbReference>
<dbReference type="GO" id="GO:0016787">
    <property type="term" value="F:hydrolase activity"/>
    <property type="evidence" value="ECO:0007669"/>
    <property type="project" value="UniProtKB-KW"/>
</dbReference>
<dbReference type="PANTHER" id="PTHR12131:SF1">
    <property type="entry name" value="ATP-DEPENDENT RNA HELICASE SUPV3L1, MITOCHONDRIAL-RELATED"/>
    <property type="match status" value="1"/>
</dbReference>
<keyword evidence="2" id="KW-0547">Nucleotide-binding</keyword>
<keyword evidence="4 10" id="KW-0347">Helicase</keyword>
<reference evidence="10" key="2">
    <citation type="journal article" date="2021" name="PeerJ">
        <title>Extensive microbial diversity within the chicken gut microbiome revealed by metagenomics and culture.</title>
        <authorList>
            <person name="Gilroy R."/>
            <person name="Ravi A."/>
            <person name="Getino M."/>
            <person name="Pursley I."/>
            <person name="Horton D.L."/>
            <person name="Alikhan N.F."/>
            <person name="Baker D."/>
            <person name="Gharbi K."/>
            <person name="Hall N."/>
            <person name="Watson M."/>
            <person name="Adriaenssens E.M."/>
            <person name="Foster-Nyarko E."/>
            <person name="Jarju S."/>
            <person name="Secka A."/>
            <person name="Antonio M."/>
            <person name="Oren A."/>
            <person name="Chaudhuri R.R."/>
            <person name="La Ragione R."/>
            <person name="Hildebrand F."/>
            <person name="Pallen M.J."/>
        </authorList>
    </citation>
    <scope>NUCLEOTIDE SEQUENCE</scope>
    <source>
        <strain evidence="10">CHK178-757</strain>
    </source>
</reference>
<organism evidence="10 11">
    <name type="scientific">Candidatus Scybalocola faecigallinarum</name>
    <dbReference type="NCBI Taxonomy" id="2840941"/>
    <lineage>
        <taxon>Bacteria</taxon>
        <taxon>Bacillati</taxon>
        <taxon>Bacillota</taxon>
        <taxon>Clostridia</taxon>
        <taxon>Lachnospirales</taxon>
        <taxon>Lachnospiraceae</taxon>
        <taxon>Lachnospiraceae incertae sedis</taxon>
        <taxon>Candidatus Scybalocola (ex Gilroy et al. 2021)</taxon>
    </lineage>
</organism>
<comment type="catalytic activity">
    <reaction evidence="7">
        <text>ATP + H2O = ADP + phosphate + H(+)</text>
        <dbReference type="Rhea" id="RHEA:13065"/>
        <dbReference type="ChEBI" id="CHEBI:15377"/>
        <dbReference type="ChEBI" id="CHEBI:15378"/>
        <dbReference type="ChEBI" id="CHEBI:30616"/>
        <dbReference type="ChEBI" id="CHEBI:43474"/>
        <dbReference type="ChEBI" id="CHEBI:456216"/>
        <dbReference type="EC" id="3.6.4.13"/>
    </reaction>
</comment>